<sequence>TIARMLNVPFTIVDATVLTEAGYVGEDVEEEQTLTVDEDYASQKMEKMSPSHIGNRLGAGRCRIKHIGKFFKHSPVIRAFHTTTTGNYFFRFGQKDLPFHTVYIGNFYGATNDDGICAFLFSYCFQSISCFKVIELGVIITAVAEAMSEEMRRDENIYLMGEEVAEYNGAYKASKGMLDEFGAKRVIDTPISELGFAGIGVGSAMNGLRPIIEFMTFNFSLVAIDQIINNAAKMYQMSGGQLNIPITFRGPTASAGQLGATHSQAFENWFANTPGLKVVVPSTPYDVKGLLKSAIRDDDPVLIMESEQMYGDKGEVPEEEYTLEIGKANIRREGSDVTIVSFGKIIKEAMKAAEELEKEDISCEVIDLRTVRPIDYDTVIQSVKKTNRMVFLEEAWPLSSIATEVSFVVQREAFDFLDAPIRRLTTADTPMAYSPTLVNEFLPNAKQVMSYFVVIAGLLLGYSGSVMGLGVAGLAVLGMGKVEAGIPEDDIRNPATIADNVGDNVGDVAGNTTAATGKGFAIASAALTALALFAAFVGIAGIDSIDIYKAPVLAMLFVGGMIPFIFSSLAISAVGRAAMAMVHEVRRQFKEIPGIMEYKAKPEYDKCVEISTKASIREMMLPGAIALITPVLVGFGFKGVFPETSSAEMLGGLLAGVTVSGVLMGIFQNNAGGAWDNAKKSFEQGVEIDGKMEYKGSEAHKASVTGDTVGDPFKDTSGPSMNILIKLMSIVSLVIAPHIQADDAM</sequence>
<keyword evidence="18" id="KW-1185">Reference proteome</keyword>
<protein>
    <recommendedName>
        <fullName evidence="3">H(+)-exporting diphosphatase</fullName>
        <ecNumber evidence="3">7.1.3.1</ecNumber>
    </recommendedName>
</protein>
<comment type="function">
    <text evidence="13">The pyruvate dehydrogenase complex catalyzes the overall conversion of pyruvate to acetyl-CoA and CO(2). It contains multiple copies of three enzymatic components: pyruvate dehydrogenase (E1), dihydrolipoamide acetyltransferase (E2) and lipoamide dehydrogenase (E3).</text>
</comment>
<comment type="caution">
    <text evidence="17">The sequence shown here is derived from an EMBL/GenBank/DDBJ whole genome shotgun (WGS) entry which is preliminary data.</text>
</comment>
<dbReference type="InterPro" id="IPR029061">
    <property type="entry name" value="THDP-binding"/>
</dbReference>
<evidence type="ECO:0000256" key="11">
    <source>
        <dbReference type="ARBA" id="ARBA00023065"/>
    </source>
</evidence>
<evidence type="ECO:0000256" key="8">
    <source>
        <dbReference type="ARBA" id="ARBA00022989"/>
    </source>
</evidence>
<keyword evidence="12 15" id="KW-0472">Membrane</keyword>
<feature type="non-terminal residue" evidence="17">
    <location>
        <position position="745"/>
    </location>
</feature>
<dbReference type="GO" id="GO:0004739">
    <property type="term" value="F:pyruvate dehydrogenase (acetyl-transferring) activity"/>
    <property type="evidence" value="ECO:0007669"/>
    <property type="project" value="UniProtKB-EC"/>
</dbReference>
<evidence type="ECO:0000313" key="17">
    <source>
        <dbReference type="EMBL" id="CAE7660511.1"/>
    </source>
</evidence>
<name>A0A812W7F0_SYMPI</name>
<evidence type="ECO:0000256" key="1">
    <source>
        <dbReference type="ARBA" id="ARBA00001964"/>
    </source>
</evidence>
<dbReference type="Gene3D" id="3.40.50.970">
    <property type="match status" value="1"/>
</dbReference>
<dbReference type="Proteomes" id="UP000649617">
    <property type="component" value="Unassembled WGS sequence"/>
</dbReference>
<gene>
    <name evidence="17" type="primary">pdhB</name>
    <name evidence="17" type="ORF">SPIL2461_LOCUS17902</name>
</gene>
<evidence type="ECO:0000256" key="5">
    <source>
        <dbReference type="ARBA" id="ARBA00022692"/>
    </source>
</evidence>
<dbReference type="FunFam" id="3.40.50.920:FF:000001">
    <property type="entry name" value="Pyruvate dehydrogenase E1 beta subunit"/>
    <property type="match status" value="1"/>
</dbReference>
<dbReference type="InterPro" id="IPR005475">
    <property type="entry name" value="Transketolase-like_Pyr-bd"/>
</dbReference>
<evidence type="ECO:0000256" key="14">
    <source>
        <dbReference type="ARBA" id="ARBA00051231"/>
    </source>
</evidence>
<dbReference type="SUPFAM" id="SSF52922">
    <property type="entry name" value="TK C-terminal domain-like"/>
    <property type="match status" value="1"/>
</dbReference>
<dbReference type="EC" id="7.1.3.1" evidence="3"/>
<dbReference type="GO" id="GO:0004427">
    <property type="term" value="F:inorganic diphosphate phosphatase activity"/>
    <property type="evidence" value="ECO:0007669"/>
    <property type="project" value="InterPro"/>
</dbReference>
<evidence type="ECO:0000256" key="3">
    <source>
        <dbReference type="ARBA" id="ARBA00013242"/>
    </source>
</evidence>
<evidence type="ECO:0000256" key="9">
    <source>
        <dbReference type="ARBA" id="ARBA00023002"/>
    </source>
</evidence>
<dbReference type="SUPFAM" id="SSF52518">
    <property type="entry name" value="Thiamin diphosphate-binding fold (THDP-binding)"/>
    <property type="match status" value="1"/>
</dbReference>
<evidence type="ECO:0000256" key="12">
    <source>
        <dbReference type="ARBA" id="ARBA00023136"/>
    </source>
</evidence>
<feature type="transmembrane region" description="Helical" evidence="15">
    <location>
        <begin position="619"/>
        <end position="637"/>
    </location>
</feature>
<dbReference type="InterPro" id="IPR033248">
    <property type="entry name" value="Transketolase_C"/>
</dbReference>
<dbReference type="GO" id="GO:0012505">
    <property type="term" value="C:endomembrane system"/>
    <property type="evidence" value="ECO:0007669"/>
    <property type="project" value="UniProtKB-SubCell"/>
</dbReference>
<dbReference type="AlphaFoldDB" id="A0A812W7F0"/>
<comment type="subcellular location">
    <subcellularLocation>
        <location evidence="2">Endomembrane system</location>
        <topology evidence="2">Multi-pass membrane protein</topology>
    </subcellularLocation>
</comment>
<evidence type="ECO:0000313" key="18">
    <source>
        <dbReference type="Proteomes" id="UP000649617"/>
    </source>
</evidence>
<dbReference type="PANTHER" id="PTHR43257">
    <property type="entry name" value="PYRUVATE DEHYDROGENASE E1 COMPONENT BETA SUBUNIT"/>
    <property type="match status" value="1"/>
</dbReference>
<evidence type="ECO:0000256" key="4">
    <source>
        <dbReference type="ARBA" id="ARBA00022448"/>
    </source>
</evidence>
<dbReference type="Gene3D" id="3.40.50.300">
    <property type="entry name" value="P-loop containing nucleotide triphosphate hydrolases"/>
    <property type="match status" value="1"/>
</dbReference>
<feature type="domain" description="Transketolase-like pyrimidine-binding" evidence="16">
    <location>
        <begin position="137"/>
        <end position="312"/>
    </location>
</feature>
<evidence type="ECO:0000259" key="16">
    <source>
        <dbReference type="SMART" id="SM00861"/>
    </source>
</evidence>
<accession>A0A812W7F0</accession>
<dbReference type="NCBIfam" id="NF006667">
    <property type="entry name" value="PRK09212.1"/>
    <property type="match status" value="1"/>
</dbReference>
<reference evidence="17" key="1">
    <citation type="submission" date="2021-02" db="EMBL/GenBank/DDBJ databases">
        <authorList>
            <person name="Dougan E. K."/>
            <person name="Rhodes N."/>
            <person name="Thang M."/>
            <person name="Chan C."/>
        </authorList>
    </citation>
    <scope>NUCLEOTIDE SEQUENCE</scope>
</reference>
<dbReference type="OrthoDB" id="10266385at2759"/>
<evidence type="ECO:0000256" key="7">
    <source>
        <dbReference type="ARBA" id="ARBA00022967"/>
    </source>
</evidence>
<evidence type="ECO:0000256" key="15">
    <source>
        <dbReference type="SAM" id="Phobius"/>
    </source>
</evidence>
<comment type="catalytic activity">
    <reaction evidence="14">
        <text>N(6)-[(R)-lipoyl]-L-lysyl-[protein] + pyruvate + H(+) = N(6)-[(R)-S(8)-acetyldihydrolipoyl]-L-lysyl-[protein] + CO2</text>
        <dbReference type="Rhea" id="RHEA:19189"/>
        <dbReference type="Rhea" id="RHEA-COMP:10474"/>
        <dbReference type="Rhea" id="RHEA-COMP:10478"/>
        <dbReference type="ChEBI" id="CHEBI:15361"/>
        <dbReference type="ChEBI" id="CHEBI:15378"/>
        <dbReference type="ChEBI" id="CHEBI:16526"/>
        <dbReference type="ChEBI" id="CHEBI:83099"/>
        <dbReference type="ChEBI" id="CHEBI:83111"/>
        <dbReference type="EC" id="1.2.4.1"/>
    </reaction>
</comment>
<keyword evidence="9" id="KW-0560">Oxidoreductase</keyword>
<dbReference type="Gene3D" id="3.40.50.920">
    <property type="match status" value="1"/>
</dbReference>
<keyword evidence="6" id="KW-0460">Magnesium</keyword>
<dbReference type="GO" id="GO:0009678">
    <property type="term" value="F:diphosphate hydrolysis-driven proton transmembrane transporter activity"/>
    <property type="evidence" value="ECO:0007669"/>
    <property type="project" value="UniProtKB-EC"/>
</dbReference>
<dbReference type="InterPro" id="IPR027417">
    <property type="entry name" value="P-loop_NTPase"/>
</dbReference>
<keyword evidence="11" id="KW-0406">Ion transport</keyword>
<evidence type="ECO:0000256" key="2">
    <source>
        <dbReference type="ARBA" id="ARBA00004127"/>
    </source>
</evidence>
<dbReference type="PANTHER" id="PTHR43257:SF2">
    <property type="entry name" value="PYRUVATE DEHYDROGENASE E1 COMPONENT SUBUNIT BETA"/>
    <property type="match status" value="1"/>
</dbReference>
<dbReference type="InterPro" id="IPR009014">
    <property type="entry name" value="Transketo_C/PFOR_II"/>
</dbReference>
<dbReference type="EMBL" id="CAJNIZ010043443">
    <property type="protein sequence ID" value="CAE7660511.1"/>
    <property type="molecule type" value="Genomic_DNA"/>
</dbReference>
<keyword evidence="10" id="KW-0786">Thiamine pyrophosphate</keyword>
<feature type="transmembrane region" description="Helical" evidence="15">
    <location>
        <begin position="451"/>
        <end position="477"/>
    </location>
</feature>
<dbReference type="CDD" id="cd07036">
    <property type="entry name" value="TPP_PYR_E1-PDHc-beta_like"/>
    <property type="match status" value="1"/>
</dbReference>
<dbReference type="Pfam" id="PF02780">
    <property type="entry name" value="Transketolase_C"/>
    <property type="match status" value="1"/>
</dbReference>
<feature type="non-terminal residue" evidence="17">
    <location>
        <position position="1"/>
    </location>
</feature>
<feature type="transmembrane region" description="Helical" evidence="15">
    <location>
        <begin position="554"/>
        <end position="578"/>
    </location>
</feature>
<dbReference type="FunFam" id="3.40.50.970:FF:000001">
    <property type="entry name" value="Pyruvate dehydrogenase E1 beta subunit"/>
    <property type="match status" value="1"/>
</dbReference>
<proteinExistence type="predicted"/>
<keyword evidence="5 15" id="KW-0812">Transmembrane</keyword>
<feature type="transmembrane region" description="Helical" evidence="15">
    <location>
        <begin position="520"/>
        <end position="542"/>
    </location>
</feature>
<keyword evidence="4" id="KW-0813">Transport</keyword>
<dbReference type="NCBIfam" id="NF008854">
    <property type="entry name" value="PRK11892.1"/>
    <property type="match status" value="1"/>
</dbReference>
<dbReference type="Pfam" id="PF02779">
    <property type="entry name" value="Transket_pyr"/>
    <property type="match status" value="1"/>
</dbReference>
<dbReference type="SMART" id="SM00861">
    <property type="entry name" value="Transket_pyr"/>
    <property type="match status" value="1"/>
</dbReference>
<evidence type="ECO:0000256" key="13">
    <source>
        <dbReference type="ARBA" id="ARBA00025211"/>
    </source>
</evidence>
<keyword evidence="7" id="KW-1278">Translocase</keyword>
<evidence type="ECO:0000256" key="10">
    <source>
        <dbReference type="ARBA" id="ARBA00023052"/>
    </source>
</evidence>
<comment type="cofactor">
    <cofactor evidence="1">
        <name>thiamine diphosphate</name>
        <dbReference type="ChEBI" id="CHEBI:58937"/>
    </cofactor>
</comment>
<feature type="transmembrane region" description="Helical" evidence="15">
    <location>
        <begin position="649"/>
        <end position="667"/>
    </location>
</feature>
<dbReference type="InterPro" id="IPR004131">
    <property type="entry name" value="PPase-energised_H-pump"/>
</dbReference>
<keyword evidence="8 15" id="KW-1133">Transmembrane helix</keyword>
<evidence type="ECO:0000256" key="6">
    <source>
        <dbReference type="ARBA" id="ARBA00022842"/>
    </source>
</evidence>
<dbReference type="GO" id="GO:0016020">
    <property type="term" value="C:membrane"/>
    <property type="evidence" value="ECO:0007669"/>
    <property type="project" value="InterPro"/>
</dbReference>
<organism evidence="17 18">
    <name type="scientific">Symbiodinium pilosum</name>
    <name type="common">Dinoflagellate</name>
    <dbReference type="NCBI Taxonomy" id="2952"/>
    <lineage>
        <taxon>Eukaryota</taxon>
        <taxon>Sar</taxon>
        <taxon>Alveolata</taxon>
        <taxon>Dinophyceae</taxon>
        <taxon>Suessiales</taxon>
        <taxon>Symbiodiniaceae</taxon>
        <taxon>Symbiodinium</taxon>
    </lineage>
</organism>
<dbReference type="Pfam" id="PF03030">
    <property type="entry name" value="H_PPase"/>
    <property type="match status" value="1"/>
</dbReference>